<name>A0A2P4UEB3_9ACTN</name>
<dbReference type="Gene3D" id="3.40.1190.20">
    <property type="match status" value="1"/>
</dbReference>
<comment type="caution">
    <text evidence="4">The sequence shown here is derived from an EMBL/GenBank/DDBJ whole genome shotgun (WGS) entry which is preliminary data.</text>
</comment>
<keyword evidence="1 4" id="KW-0808">Transferase</keyword>
<evidence type="ECO:0000313" key="4">
    <source>
        <dbReference type="EMBL" id="POM23352.1"/>
    </source>
</evidence>
<dbReference type="RefSeq" id="WP_103564986.1">
    <property type="nucleotide sequence ID" value="NZ_MTBP01000003.1"/>
</dbReference>
<evidence type="ECO:0000313" key="5">
    <source>
        <dbReference type="Proteomes" id="UP000242367"/>
    </source>
</evidence>
<evidence type="ECO:0000256" key="1">
    <source>
        <dbReference type="ARBA" id="ARBA00022679"/>
    </source>
</evidence>
<dbReference type="InterPro" id="IPR029056">
    <property type="entry name" value="Ribokinase-like"/>
</dbReference>
<dbReference type="InterPro" id="IPR002139">
    <property type="entry name" value="Ribo/fructo_kinase"/>
</dbReference>
<dbReference type="PANTHER" id="PTHR10584">
    <property type="entry name" value="SUGAR KINASE"/>
    <property type="match status" value="1"/>
</dbReference>
<evidence type="ECO:0000259" key="3">
    <source>
        <dbReference type="Pfam" id="PF00294"/>
    </source>
</evidence>
<dbReference type="AlphaFoldDB" id="A0A2P4UEB3"/>
<dbReference type="EMBL" id="MTBP01000003">
    <property type="protein sequence ID" value="POM23352.1"/>
    <property type="molecule type" value="Genomic_DNA"/>
</dbReference>
<organism evidence="4 5">
    <name type="scientific">Actinomadura rubteroloni</name>
    <dbReference type="NCBI Taxonomy" id="1926885"/>
    <lineage>
        <taxon>Bacteria</taxon>
        <taxon>Bacillati</taxon>
        <taxon>Actinomycetota</taxon>
        <taxon>Actinomycetes</taxon>
        <taxon>Streptosporangiales</taxon>
        <taxon>Thermomonosporaceae</taxon>
        <taxon>Actinomadura</taxon>
    </lineage>
</organism>
<dbReference type="GO" id="GO:0016301">
    <property type="term" value="F:kinase activity"/>
    <property type="evidence" value="ECO:0007669"/>
    <property type="project" value="UniProtKB-KW"/>
</dbReference>
<dbReference type="EC" id="2.7.1.-" evidence="4"/>
<keyword evidence="5" id="KW-1185">Reference proteome</keyword>
<dbReference type="GO" id="GO:0005829">
    <property type="term" value="C:cytosol"/>
    <property type="evidence" value="ECO:0007669"/>
    <property type="project" value="TreeGrafter"/>
</dbReference>
<accession>A0A2P4UEB3</accession>
<reference evidence="4 5" key="1">
    <citation type="journal article" date="2017" name="Chemistry">
        <title>Isolation, Biosynthesis and Chemical Modifications of Rubterolones A-F: Rare Tropolone Alkaloids from Actinomadura sp. 5-2.</title>
        <authorList>
            <person name="Guo H."/>
            <person name="Benndorf R."/>
            <person name="Leichnitz D."/>
            <person name="Klassen J.L."/>
            <person name="Vollmers J."/>
            <person name="Gorls H."/>
            <person name="Steinacker M."/>
            <person name="Weigel C."/>
            <person name="Dahse H.M."/>
            <person name="Kaster A.K."/>
            <person name="de Beer Z.W."/>
            <person name="Poulsen M."/>
            <person name="Beemelmanns C."/>
        </authorList>
    </citation>
    <scope>NUCLEOTIDE SEQUENCE [LARGE SCALE GENOMIC DNA]</scope>
    <source>
        <strain evidence="4 5">5-2</strain>
    </source>
</reference>
<dbReference type="GO" id="GO:0006796">
    <property type="term" value="P:phosphate-containing compound metabolic process"/>
    <property type="evidence" value="ECO:0007669"/>
    <property type="project" value="UniProtKB-ARBA"/>
</dbReference>
<dbReference type="PANTHER" id="PTHR10584:SF166">
    <property type="entry name" value="RIBOKINASE"/>
    <property type="match status" value="1"/>
</dbReference>
<sequence>MAVVTLGVHSVEVLARPVDRLPAGGAEVPVERIDVAAAGAAAGTAVALARLGNDVVSVGAIGDDDLGDLLTRVMTREGVDVSGLVRRTGERTGAAVLAVRADGERSALHVPGANVTLTPGAVDPGLLAAADAVHLGGPDVAFGLNDPAFFTALEAARATGTAVTMDLSSTVPELLQNAAPFLRHADYVLPDEEQALALTGASDPVAAARAILAEGPAAVVVTLGEHGGLLASAAGVERLPAPASEVVGAAGRGDAFSAGFLTALLRGLGPAEAARWGVAAAAAVVRGATLRLPSLKAMLA</sequence>
<proteinExistence type="predicted"/>
<feature type="domain" description="Carbohydrate kinase PfkB" evidence="3">
    <location>
        <begin position="18"/>
        <end position="287"/>
    </location>
</feature>
<dbReference type="InterPro" id="IPR011611">
    <property type="entry name" value="PfkB_dom"/>
</dbReference>
<dbReference type="Pfam" id="PF00294">
    <property type="entry name" value="PfkB"/>
    <property type="match status" value="1"/>
</dbReference>
<gene>
    <name evidence="4" type="primary">ydjH</name>
    <name evidence="4" type="ORF">BTM25_45050</name>
</gene>
<keyword evidence="2 4" id="KW-0418">Kinase</keyword>
<dbReference type="Proteomes" id="UP000242367">
    <property type="component" value="Unassembled WGS sequence"/>
</dbReference>
<protein>
    <submittedName>
        <fullName evidence="4">Putative sugar kinase YdjH</fullName>
        <ecNumber evidence="4">2.7.1.-</ecNumber>
    </submittedName>
</protein>
<dbReference type="SUPFAM" id="SSF53613">
    <property type="entry name" value="Ribokinase-like"/>
    <property type="match status" value="1"/>
</dbReference>
<evidence type="ECO:0000256" key="2">
    <source>
        <dbReference type="ARBA" id="ARBA00022777"/>
    </source>
</evidence>
<dbReference type="PRINTS" id="PR00990">
    <property type="entry name" value="RIBOKINASE"/>
</dbReference>